<evidence type="ECO:0000313" key="2">
    <source>
        <dbReference type="Proteomes" id="UP000664417"/>
    </source>
</evidence>
<dbReference type="Pfam" id="PF17170">
    <property type="entry name" value="DUF5128"/>
    <property type="match status" value="1"/>
</dbReference>
<gene>
    <name evidence="1" type="ORF">J3U88_12605</name>
</gene>
<dbReference type="Proteomes" id="UP000664417">
    <property type="component" value="Unassembled WGS sequence"/>
</dbReference>
<dbReference type="EMBL" id="JAFREP010000010">
    <property type="protein sequence ID" value="MBO1319305.1"/>
    <property type="molecule type" value="Genomic_DNA"/>
</dbReference>
<dbReference type="RefSeq" id="WP_207859126.1">
    <property type="nucleotide sequence ID" value="NZ_JAFREP010000010.1"/>
</dbReference>
<dbReference type="Gene3D" id="2.120.10.30">
    <property type="entry name" value="TolB, C-terminal domain"/>
    <property type="match status" value="1"/>
</dbReference>
<dbReference type="SUPFAM" id="SSF63825">
    <property type="entry name" value="YWTD domain"/>
    <property type="match status" value="1"/>
</dbReference>
<reference evidence="1" key="1">
    <citation type="submission" date="2021-03" db="EMBL/GenBank/DDBJ databases">
        <authorList>
            <person name="Wang G."/>
        </authorList>
    </citation>
    <scope>NUCLEOTIDE SEQUENCE</scope>
    <source>
        <strain evidence="1">KCTC 12899</strain>
    </source>
</reference>
<proteinExistence type="predicted"/>
<sequence length="388" mass="43517">MRLSLHILLALALTTCNTQTHQIPQKGNDTSQPLSSIHFTQSKAKMFEDAFAIERAVKLETIPASILGEISKVIVHEPSGKIYVGDYDATGSVFVFSNEGRFLNRIGTKGSGPGEYRTLLDFAVNHVGDVFFLADNRLLKFSDQGEILSEIVLGPYGLELFAHRDFLYFKFGKGNGSKNPGFLVFDHQLNPAGTLGTQDKRLQTYMFAAPTTITAAGDSLFFTDAYSLSLNVFKQSKLTTSKFGTQNQVFTDAWKGDSFNEANRKAVIKNLWHFQSLRSFSGNLIMHERRRSGDDAVNRFRLINLKTKKGALLRQTVLRDLDGTSRDHLSIDYVSGSTSQHLVGVIGDPVRFSEFKDNYHIFSNMKLGDLANQILVFFKLRKNFWDTL</sequence>
<comment type="caution">
    <text evidence="1">The sequence shown here is derived from an EMBL/GenBank/DDBJ whole genome shotgun (WGS) entry which is preliminary data.</text>
</comment>
<keyword evidence="2" id="KW-1185">Reference proteome</keyword>
<dbReference type="AlphaFoldDB" id="A0A8J7Q586"/>
<name>A0A8J7Q586_9BACT</name>
<dbReference type="InterPro" id="IPR011042">
    <property type="entry name" value="6-blade_b-propeller_TolB-like"/>
</dbReference>
<evidence type="ECO:0000313" key="1">
    <source>
        <dbReference type="EMBL" id="MBO1319305.1"/>
    </source>
</evidence>
<protein>
    <submittedName>
        <fullName evidence="1">6-bladed beta-propeller</fullName>
    </submittedName>
</protein>
<accession>A0A8J7Q586</accession>
<organism evidence="1 2">
    <name type="scientific">Acanthopleuribacter pedis</name>
    <dbReference type="NCBI Taxonomy" id="442870"/>
    <lineage>
        <taxon>Bacteria</taxon>
        <taxon>Pseudomonadati</taxon>
        <taxon>Acidobacteriota</taxon>
        <taxon>Holophagae</taxon>
        <taxon>Acanthopleuribacterales</taxon>
        <taxon>Acanthopleuribacteraceae</taxon>
        <taxon>Acanthopleuribacter</taxon>
    </lineage>
</organism>